<dbReference type="Proteomes" id="UP000003711">
    <property type="component" value="Unassembled WGS sequence"/>
</dbReference>
<reference evidence="1 2" key="1">
    <citation type="submission" date="2008-12" db="EMBL/GenBank/DDBJ databases">
        <authorList>
            <person name="Fulton L."/>
            <person name="Clifton S."/>
            <person name="Fulton B."/>
            <person name="Xu J."/>
            <person name="Minx P."/>
            <person name="Pepin K.H."/>
            <person name="Johnson M."/>
            <person name="Bhonagiri V."/>
            <person name="Nash W.E."/>
            <person name="Mardis E.R."/>
            <person name="Wilson R.K."/>
        </authorList>
    </citation>
    <scope>NUCLEOTIDE SEQUENCE [LARGE SCALE GENOMIC DNA]</scope>
    <source>
        <strain evidence="1 2">DSM 14838</strain>
    </source>
</reference>
<proteinExistence type="predicted"/>
<gene>
    <name evidence="1" type="ORF">BACCELL_03287</name>
</gene>
<sequence>MLLLSSSCLFKFCENLRKEDNLNNTFSLNMSFQSIKPTEIAAKLAKGFE</sequence>
<accession>E2NG65</accession>
<evidence type="ECO:0000313" key="1">
    <source>
        <dbReference type="EMBL" id="EEF89129.1"/>
    </source>
</evidence>
<dbReference type="AlphaFoldDB" id="E2NG65"/>
<dbReference type="EMBL" id="ACCH01000231">
    <property type="protein sequence ID" value="EEF89129.1"/>
    <property type="molecule type" value="Genomic_DNA"/>
</dbReference>
<dbReference type="HOGENOM" id="CLU_3132068_0_0_10"/>
<comment type="caution">
    <text evidence="1">The sequence shown here is derived from an EMBL/GenBank/DDBJ whole genome shotgun (WGS) entry which is preliminary data.</text>
</comment>
<name>E2NG65_9BACE</name>
<reference evidence="1 2" key="2">
    <citation type="submission" date="2009-01" db="EMBL/GenBank/DDBJ databases">
        <title>Draft genome sequence of Bacteroides cellulosilyticus (DSM 14838).</title>
        <authorList>
            <person name="Sudarsanam P."/>
            <person name="Ley R."/>
            <person name="Guruge J."/>
            <person name="Turnbaugh P.J."/>
            <person name="Mahowald M."/>
            <person name="Liep D."/>
            <person name="Gordon J."/>
        </authorList>
    </citation>
    <scope>NUCLEOTIDE SEQUENCE [LARGE SCALE GENOMIC DNA]</scope>
    <source>
        <strain evidence="1 2">DSM 14838</strain>
    </source>
</reference>
<organism evidence="1 2">
    <name type="scientific">Bacteroides cellulosilyticus DSM 14838</name>
    <dbReference type="NCBI Taxonomy" id="537012"/>
    <lineage>
        <taxon>Bacteria</taxon>
        <taxon>Pseudomonadati</taxon>
        <taxon>Bacteroidota</taxon>
        <taxon>Bacteroidia</taxon>
        <taxon>Bacteroidales</taxon>
        <taxon>Bacteroidaceae</taxon>
        <taxon>Bacteroides</taxon>
    </lineage>
</organism>
<evidence type="ECO:0000313" key="2">
    <source>
        <dbReference type="Proteomes" id="UP000003711"/>
    </source>
</evidence>
<protein>
    <submittedName>
        <fullName evidence="1">Uncharacterized protein</fullName>
    </submittedName>
</protein>